<organism evidence="1 2">
    <name type="scientific">Characodon lateralis</name>
    <dbReference type="NCBI Taxonomy" id="208331"/>
    <lineage>
        <taxon>Eukaryota</taxon>
        <taxon>Metazoa</taxon>
        <taxon>Chordata</taxon>
        <taxon>Craniata</taxon>
        <taxon>Vertebrata</taxon>
        <taxon>Euteleostomi</taxon>
        <taxon>Actinopterygii</taxon>
        <taxon>Neopterygii</taxon>
        <taxon>Teleostei</taxon>
        <taxon>Neoteleostei</taxon>
        <taxon>Acanthomorphata</taxon>
        <taxon>Ovalentaria</taxon>
        <taxon>Atherinomorphae</taxon>
        <taxon>Cyprinodontiformes</taxon>
        <taxon>Goodeidae</taxon>
        <taxon>Characodon</taxon>
    </lineage>
</organism>
<sequence>MVGFVERLEHLQVHTNQTAACTVLTQTLEMIVFLISTQGHCAVLKVAHKQKEKKRSSEPSCGGTGANLLKLVSDVLLFKPMCTFDKLDCLMFLVAVLCECVHF</sequence>
<keyword evidence="2" id="KW-1185">Reference proteome</keyword>
<accession>A0ABU7CS59</accession>
<comment type="caution">
    <text evidence="1">The sequence shown here is derived from an EMBL/GenBank/DDBJ whole genome shotgun (WGS) entry which is preliminary data.</text>
</comment>
<evidence type="ECO:0000313" key="2">
    <source>
        <dbReference type="Proteomes" id="UP001352852"/>
    </source>
</evidence>
<dbReference type="EMBL" id="JAHUTJ010001474">
    <property type="protein sequence ID" value="MED6264705.1"/>
    <property type="molecule type" value="Genomic_DNA"/>
</dbReference>
<reference evidence="1 2" key="1">
    <citation type="submission" date="2021-06" db="EMBL/GenBank/DDBJ databases">
        <authorList>
            <person name="Palmer J.M."/>
        </authorList>
    </citation>
    <scope>NUCLEOTIDE SEQUENCE [LARGE SCALE GENOMIC DNA]</scope>
    <source>
        <strain evidence="1 2">CL_MEX2019</strain>
        <tissue evidence="1">Muscle</tissue>
    </source>
</reference>
<dbReference type="Proteomes" id="UP001352852">
    <property type="component" value="Unassembled WGS sequence"/>
</dbReference>
<protein>
    <submittedName>
        <fullName evidence="1">Uncharacterized protein</fullName>
    </submittedName>
</protein>
<evidence type="ECO:0000313" key="1">
    <source>
        <dbReference type="EMBL" id="MED6264705.1"/>
    </source>
</evidence>
<name>A0ABU7CS59_9TELE</name>
<proteinExistence type="predicted"/>
<gene>
    <name evidence="1" type="ORF">CHARACLAT_017499</name>
</gene>